<dbReference type="Proteomes" id="UP000177701">
    <property type="component" value="Unassembled WGS sequence"/>
</dbReference>
<evidence type="ECO:0000256" key="1">
    <source>
        <dbReference type="ARBA" id="ARBA00004167"/>
    </source>
</evidence>
<dbReference type="PANTHER" id="PTHR34478">
    <property type="entry name" value="PROTEIN LEMA"/>
    <property type="match status" value="1"/>
</dbReference>
<reference evidence="6 7" key="1">
    <citation type="journal article" date="2016" name="Nat. Commun.">
        <title>Thousands of microbial genomes shed light on interconnected biogeochemical processes in an aquifer system.</title>
        <authorList>
            <person name="Anantharaman K."/>
            <person name="Brown C.T."/>
            <person name="Hug L.A."/>
            <person name="Sharon I."/>
            <person name="Castelle C.J."/>
            <person name="Probst A.J."/>
            <person name="Thomas B.C."/>
            <person name="Singh A."/>
            <person name="Wilkins M.J."/>
            <person name="Karaoz U."/>
            <person name="Brodie E.L."/>
            <person name="Williams K.H."/>
            <person name="Hubbard S.S."/>
            <person name="Banfield J.F."/>
        </authorList>
    </citation>
    <scope>NUCLEOTIDE SEQUENCE [LARGE SCALE GENOMIC DNA]</scope>
</reference>
<dbReference type="Gene3D" id="1.20.1440.20">
    <property type="entry name" value="LemA-like domain"/>
    <property type="match status" value="1"/>
</dbReference>
<sequence length="180" mass="20564">MSFIMIFVILFVLWGVLTYNKLVTLRGRIDNSWAQIDVQLKRRFDLIPNLVSSVKGYAQHEKETLEEVTASRTKYLSATTPEEKLGANSELAGALSRLFAVAENYPDLKASTNFLDLQTQLKDTEDKIGYSRQFYNDTAMKYNIVIVQVPASIIANLFGFTSRPYFKTEGEERENVEVKF</sequence>
<proteinExistence type="inferred from homology"/>
<protein>
    <recommendedName>
        <fullName evidence="8">LemA family protein</fullName>
    </recommendedName>
</protein>
<gene>
    <name evidence="6" type="ORF">A2V47_07655</name>
</gene>
<evidence type="ECO:0000256" key="2">
    <source>
        <dbReference type="ARBA" id="ARBA00008854"/>
    </source>
</evidence>
<keyword evidence="5" id="KW-0472">Membrane</keyword>
<comment type="similarity">
    <text evidence="2">Belongs to the LemA family.</text>
</comment>
<dbReference type="SUPFAM" id="SSF140478">
    <property type="entry name" value="LemA-like"/>
    <property type="match status" value="1"/>
</dbReference>
<name>A0A1F5AGM7_9BACT</name>
<dbReference type="GO" id="GO:0016020">
    <property type="term" value="C:membrane"/>
    <property type="evidence" value="ECO:0007669"/>
    <property type="project" value="UniProtKB-SubCell"/>
</dbReference>
<dbReference type="AlphaFoldDB" id="A0A1F5AGM7"/>
<dbReference type="InterPro" id="IPR007156">
    <property type="entry name" value="MamQ_LemA"/>
</dbReference>
<evidence type="ECO:0008006" key="8">
    <source>
        <dbReference type="Google" id="ProtNLM"/>
    </source>
</evidence>
<evidence type="ECO:0000313" key="7">
    <source>
        <dbReference type="Proteomes" id="UP000177701"/>
    </source>
</evidence>
<accession>A0A1F5AGM7</accession>
<comment type="caution">
    <text evidence="6">The sequence shown here is derived from an EMBL/GenBank/DDBJ whole genome shotgun (WGS) entry which is preliminary data.</text>
</comment>
<organism evidence="6 7">
    <name type="scientific">Candidatus Sediminicultor quintus</name>
    <dbReference type="NCBI Taxonomy" id="1797291"/>
    <lineage>
        <taxon>Bacteria</taxon>
        <taxon>Pseudomonadati</taxon>
        <taxon>Atribacterota</taxon>
        <taxon>Candidatus Phoenicimicrobiia</taxon>
        <taxon>Candidatus Pheonicimicrobiales</taxon>
        <taxon>Candidatus Phoenicimicrobiaceae</taxon>
        <taxon>Candidatus Sediminicultor</taxon>
    </lineage>
</organism>
<keyword evidence="3" id="KW-0812">Transmembrane</keyword>
<dbReference type="InterPro" id="IPR023353">
    <property type="entry name" value="LemA-like_dom_sf"/>
</dbReference>
<evidence type="ECO:0000256" key="5">
    <source>
        <dbReference type="ARBA" id="ARBA00023136"/>
    </source>
</evidence>
<dbReference type="Pfam" id="PF04011">
    <property type="entry name" value="LemA"/>
    <property type="match status" value="1"/>
</dbReference>
<evidence type="ECO:0000256" key="4">
    <source>
        <dbReference type="ARBA" id="ARBA00022989"/>
    </source>
</evidence>
<dbReference type="PANTHER" id="PTHR34478:SF2">
    <property type="entry name" value="MEMBRANE PROTEIN"/>
    <property type="match status" value="1"/>
</dbReference>
<dbReference type="EMBL" id="MEYH01000001">
    <property type="protein sequence ID" value="OGD17615.1"/>
    <property type="molecule type" value="Genomic_DNA"/>
</dbReference>
<keyword evidence="4" id="KW-1133">Transmembrane helix</keyword>
<evidence type="ECO:0000256" key="3">
    <source>
        <dbReference type="ARBA" id="ARBA00022692"/>
    </source>
</evidence>
<comment type="subcellular location">
    <subcellularLocation>
        <location evidence="1">Membrane</location>
        <topology evidence="1">Single-pass membrane protein</topology>
    </subcellularLocation>
</comment>
<evidence type="ECO:0000313" key="6">
    <source>
        <dbReference type="EMBL" id="OGD17615.1"/>
    </source>
</evidence>